<organism evidence="5 6">
    <name type="scientific">Dyella flava</name>
    <dbReference type="NCBI Taxonomy" id="1920170"/>
    <lineage>
        <taxon>Bacteria</taxon>
        <taxon>Pseudomonadati</taxon>
        <taxon>Pseudomonadota</taxon>
        <taxon>Gammaproteobacteria</taxon>
        <taxon>Lysobacterales</taxon>
        <taxon>Rhodanobacteraceae</taxon>
        <taxon>Dyella</taxon>
    </lineage>
</organism>
<dbReference type="InterPro" id="IPR011032">
    <property type="entry name" value="GroES-like_sf"/>
</dbReference>
<dbReference type="SMART" id="SM00829">
    <property type="entry name" value="PKS_ER"/>
    <property type="match status" value="1"/>
</dbReference>
<dbReference type="InterPro" id="IPR036291">
    <property type="entry name" value="NAD(P)-bd_dom_sf"/>
</dbReference>
<protein>
    <submittedName>
        <fullName evidence="5">Quinone oxidoreductase</fullName>
    </submittedName>
</protein>
<dbReference type="Gene3D" id="3.90.180.10">
    <property type="entry name" value="Medium-chain alcohol dehydrogenases, catalytic domain"/>
    <property type="match status" value="1"/>
</dbReference>
<evidence type="ECO:0000313" key="6">
    <source>
        <dbReference type="Proteomes" id="UP001430149"/>
    </source>
</evidence>
<keyword evidence="1" id="KW-0521">NADP</keyword>
<evidence type="ECO:0000259" key="4">
    <source>
        <dbReference type="SMART" id="SM00829"/>
    </source>
</evidence>
<name>A0ABS2JYH3_9GAMM</name>
<sequence length="319" mass="33545">MKQVLVSHNGGPEQLAVTEGPSSQPSKGEVLVQVEAAGINYVDIAQREGLFELPKPYVPGVEGVGTITALGEGVAGLKRGDRIGWVDALGSYAEFATVPAARAIVLPRSFAIEQGLLLQAMTAQYLVHEYRDITAKDIALVHAAAGGVGQLLIQWLKHLGATVIATASSEEKLQIARDRGADEVINYRTTDFADRVHDITQGRGVDIAYDSVGKATLLGSVASLARGGTVVSFGASSGAPPAIEPHILMAKSVRLAGGALFAYIADPHELQRRAKIVIDALEAGWLKVAPASQYTLSDAARAHADLEGRAKHGKLVLIP</sequence>
<dbReference type="SUPFAM" id="SSF51735">
    <property type="entry name" value="NAD(P)-binding Rossmann-fold domains"/>
    <property type="match status" value="1"/>
</dbReference>
<dbReference type="Pfam" id="PF08240">
    <property type="entry name" value="ADH_N"/>
    <property type="match status" value="1"/>
</dbReference>
<comment type="caution">
    <text evidence="5">The sequence shown here is derived from an EMBL/GenBank/DDBJ whole genome shotgun (WGS) entry which is preliminary data.</text>
</comment>
<dbReference type="InterPro" id="IPR020843">
    <property type="entry name" value="ER"/>
</dbReference>
<dbReference type="InterPro" id="IPR047618">
    <property type="entry name" value="QOR-like"/>
</dbReference>
<dbReference type="SUPFAM" id="SSF50129">
    <property type="entry name" value="GroES-like"/>
    <property type="match status" value="1"/>
</dbReference>
<keyword evidence="6" id="KW-1185">Reference proteome</keyword>
<dbReference type="InterPro" id="IPR013149">
    <property type="entry name" value="ADH-like_C"/>
</dbReference>
<gene>
    <name evidence="5" type="ORF">ISP19_01545</name>
</gene>
<evidence type="ECO:0000256" key="3">
    <source>
        <dbReference type="SAM" id="MobiDB-lite"/>
    </source>
</evidence>
<reference evidence="5" key="1">
    <citation type="submission" date="2020-10" db="EMBL/GenBank/DDBJ databases">
        <title>Phylogeny of dyella-like bacteria.</title>
        <authorList>
            <person name="Fu J."/>
        </authorList>
    </citation>
    <scope>NUCLEOTIDE SEQUENCE</scope>
    <source>
        <strain evidence="5">DHOC52</strain>
    </source>
</reference>
<dbReference type="CDD" id="cd05286">
    <property type="entry name" value="QOR2"/>
    <property type="match status" value="1"/>
</dbReference>
<evidence type="ECO:0000313" key="5">
    <source>
        <dbReference type="EMBL" id="MBM7124050.1"/>
    </source>
</evidence>
<dbReference type="InterPro" id="IPR013154">
    <property type="entry name" value="ADH-like_N"/>
</dbReference>
<evidence type="ECO:0000256" key="2">
    <source>
        <dbReference type="ARBA" id="ARBA00023002"/>
    </source>
</evidence>
<dbReference type="RefSeq" id="WP_204678930.1">
    <property type="nucleotide sequence ID" value="NZ_BSNR01000022.1"/>
</dbReference>
<dbReference type="Proteomes" id="UP001430149">
    <property type="component" value="Unassembled WGS sequence"/>
</dbReference>
<feature type="region of interest" description="Disordered" evidence="3">
    <location>
        <begin position="1"/>
        <end position="26"/>
    </location>
</feature>
<dbReference type="EMBL" id="JADIKE010000020">
    <property type="protein sequence ID" value="MBM7124050.1"/>
    <property type="molecule type" value="Genomic_DNA"/>
</dbReference>
<feature type="domain" description="Enoyl reductase (ER)" evidence="4">
    <location>
        <begin position="10"/>
        <end position="317"/>
    </location>
</feature>
<dbReference type="PANTHER" id="PTHR48106">
    <property type="entry name" value="QUINONE OXIDOREDUCTASE PIG3-RELATED"/>
    <property type="match status" value="1"/>
</dbReference>
<dbReference type="Pfam" id="PF00107">
    <property type="entry name" value="ADH_zinc_N"/>
    <property type="match status" value="1"/>
</dbReference>
<keyword evidence="2" id="KW-0560">Oxidoreductase</keyword>
<dbReference type="PANTHER" id="PTHR48106:SF13">
    <property type="entry name" value="QUINONE OXIDOREDUCTASE-RELATED"/>
    <property type="match status" value="1"/>
</dbReference>
<dbReference type="Gene3D" id="3.40.50.720">
    <property type="entry name" value="NAD(P)-binding Rossmann-like Domain"/>
    <property type="match status" value="1"/>
</dbReference>
<evidence type="ECO:0000256" key="1">
    <source>
        <dbReference type="ARBA" id="ARBA00022857"/>
    </source>
</evidence>
<accession>A0ABS2JYH3</accession>
<proteinExistence type="predicted"/>